<evidence type="ECO:0000313" key="3">
    <source>
        <dbReference type="Proteomes" id="UP000078302"/>
    </source>
</evidence>
<dbReference type="Proteomes" id="UP000078302">
    <property type="component" value="Unassembled WGS sequence"/>
</dbReference>
<dbReference type="EMBL" id="LVXZ01000013">
    <property type="protein sequence ID" value="OAP93248.1"/>
    <property type="molecule type" value="Genomic_DNA"/>
</dbReference>
<proteinExistence type="predicted"/>
<organism evidence="2 3">
    <name type="scientific">Acidithiobacillus ferrooxidans</name>
    <name type="common">Thiobacillus ferrooxidans</name>
    <dbReference type="NCBI Taxonomy" id="920"/>
    <lineage>
        <taxon>Bacteria</taxon>
        <taxon>Pseudomonadati</taxon>
        <taxon>Pseudomonadota</taxon>
        <taxon>Acidithiobacillia</taxon>
        <taxon>Acidithiobacillales</taxon>
        <taxon>Acidithiobacillaceae</taxon>
        <taxon>Acidithiobacillus</taxon>
    </lineage>
</organism>
<comment type="caution">
    <text evidence="2">The sequence shown here is derived from an EMBL/GenBank/DDBJ whole genome shotgun (WGS) entry which is preliminary data.</text>
</comment>
<gene>
    <name evidence="2" type="ORF">A4H96_01430</name>
</gene>
<feature type="chain" id="PRO_5008099508" description="Lipoprotein" evidence="1">
    <location>
        <begin position="24"/>
        <end position="240"/>
    </location>
</feature>
<keyword evidence="1" id="KW-0732">Signal</keyword>
<evidence type="ECO:0000313" key="2">
    <source>
        <dbReference type="EMBL" id="OAP93248.1"/>
    </source>
</evidence>
<dbReference type="RefSeq" id="WP_064217937.1">
    <property type="nucleotide sequence ID" value="NZ_LVXZ01000013.1"/>
</dbReference>
<name>A0A179BND0_ACIFR</name>
<evidence type="ECO:0008006" key="4">
    <source>
        <dbReference type="Google" id="ProtNLM"/>
    </source>
</evidence>
<dbReference type="PROSITE" id="PS51257">
    <property type="entry name" value="PROKAR_LIPOPROTEIN"/>
    <property type="match status" value="1"/>
</dbReference>
<accession>A0A179BND0</accession>
<dbReference type="AlphaFoldDB" id="A0A179BND0"/>
<reference evidence="2 3" key="1">
    <citation type="submission" date="2016-04" db="EMBL/GenBank/DDBJ databases">
        <title>Acidithiobacillus ferrooxidans genome sequencing and assembly.</title>
        <authorList>
            <person name="Zhou Z."/>
        </authorList>
    </citation>
    <scope>NUCLEOTIDE SEQUENCE [LARGE SCALE GENOMIC DNA]</scope>
    <source>
        <strain evidence="2 3">BY0502</strain>
    </source>
</reference>
<evidence type="ECO:0000256" key="1">
    <source>
        <dbReference type="SAM" id="SignalP"/>
    </source>
</evidence>
<feature type="signal peptide" evidence="1">
    <location>
        <begin position="1"/>
        <end position="23"/>
    </location>
</feature>
<keyword evidence="3" id="KW-1185">Reference proteome</keyword>
<sequence length="240" mass="26535">MSLKMLTLGALAASALLSGCAVTNMDIAKNSSLRNHGFVVSDFRDRAFSLGSVTLADSQLTPAATHPLPGIAYVKLIRYELNKVFANDHLEDGKKPAFVVNVKISQLHFISDNGFGFMHDITHVSTLVQISDQSGTSIASFKIKPYDAGGYFYGYWHAPSWDYCRRTIPLTAIFTANVLNRLREGKALNNGTLGGEGALIFQKVDDRELGRYGIKSLSKKEIEDITGYSRQQLHDFDKPW</sequence>
<protein>
    <recommendedName>
        <fullName evidence="4">Lipoprotein</fullName>
    </recommendedName>
</protein>